<proteinExistence type="predicted"/>
<dbReference type="SUPFAM" id="SSF46894">
    <property type="entry name" value="C-terminal effector domain of the bipartite response regulators"/>
    <property type="match status" value="1"/>
</dbReference>
<dbReference type="GO" id="GO:0003677">
    <property type="term" value="F:DNA binding"/>
    <property type="evidence" value="ECO:0007669"/>
    <property type="project" value="InterPro"/>
</dbReference>
<protein>
    <submittedName>
        <fullName evidence="2">Bacterial regulatory proteins, luxR family</fullName>
    </submittedName>
</protein>
<accession>A0A238KTZ3</accession>
<dbReference type="CDD" id="cd06170">
    <property type="entry name" value="LuxR_C_like"/>
    <property type="match status" value="1"/>
</dbReference>
<feature type="domain" description="HTH luxR-type" evidence="1">
    <location>
        <begin position="192"/>
        <end position="257"/>
    </location>
</feature>
<evidence type="ECO:0000313" key="3">
    <source>
        <dbReference type="Proteomes" id="UP000220836"/>
    </source>
</evidence>
<dbReference type="Proteomes" id="UP000220836">
    <property type="component" value="Unassembled WGS sequence"/>
</dbReference>
<dbReference type="GO" id="GO:0006355">
    <property type="term" value="P:regulation of DNA-templated transcription"/>
    <property type="evidence" value="ECO:0007669"/>
    <property type="project" value="InterPro"/>
</dbReference>
<dbReference type="Gene3D" id="1.10.10.10">
    <property type="entry name" value="Winged helix-like DNA-binding domain superfamily/Winged helix DNA-binding domain"/>
    <property type="match status" value="1"/>
</dbReference>
<dbReference type="InterPro" id="IPR000792">
    <property type="entry name" value="Tscrpt_reg_LuxR_C"/>
</dbReference>
<sequence>MEHFTPNHFDGPEAIVPAPLLQFLQHFGTAQSTDETWGHLRQLSAAFGLGQVAYFQSVSSLDDPAEQPQDWRIVTTATQACHDRLAHSPMALKLAASDPNGVKMTPTFLHVRDPLVSDATHRRQMAMLQELDMTTAFAIPVISGDAFDKAVMVFGSHMHPDEFMSQIERFGCSLHIAAMASHARYVSLYKQEFVLRTRLTDKQSELIRLVGMGLLDKQIAHQLGISFSAVRQRLAAVQQKTGARNRAHLAAMAMRIDLTADALMANPQMAAG</sequence>
<dbReference type="InterPro" id="IPR016032">
    <property type="entry name" value="Sig_transdc_resp-reg_C-effctor"/>
</dbReference>
<dbReference type="InterPro" id="IPR036388">
    <property type="entry name" value="WH-like_DNA-bd_sf"/>
</dbReference>
<dbReference type="EMBL" id="FXYH01000013">
    <property type="protein sequence ID" value="SMX46275.1"/>
    <property type="molecule type" value="Genomic_DNA"/>
</dbReference>
<keyword evidence="3" id="KW-1185">Reference proteome</keyword>
<dbReference type="Pfam" id="PF00196">
    <property type="entry name" value="GerE"/>
    <property type="match status" value="1"/>
</dbReference>
<organism evidence="2 3">
    <name type="scientific">Pelagimonas varians</name>
    <dbReference type="NCBI Taxonomy" id="696760"/>
    <lineage>
        <taxon>Bacteria</taxon>
        <taxon>Pseudomonadati</taxon>
        <taxon>Pseudomonadota</taxon>
        <taxon>Alphaproteobacteria</taxon>
        <taxon>Rhodobacterales</taxon>
        <taxon>Roseobacteraceae</taxon>
        <taxon>Pelagimonas</taxon>
    </lineage>
</organism>
<dbReference type="PROSITE" id="PS50043">
    <property type="entry name" value="HTH_LUXR_2"/>
    <property type="match status" value="1"/>
</dbReference>
<dbReference type="AlphaFoldDB" id="A0A238KTZ3"/>
<dbReference type="OrthoDB" id="7877011at2"/>
<evidence type="ECO:0000313" key="2">
    <source>
        <dbReference type="EMBL" id="SMX46275.1"/>
    </source>
</evidence>
<dbReference type="RefSeq" id="WP_097805692.1">
    <property type="nucleotide sequence ID" value="NZ_FXYH01000013.1"/>
</dbReference>
<dbReference type="SMART" id="SM00421">
    <property type="entry name" value="HTH_LUXR"/>
    <property type="match status" value="1"/>
</dbReference>
<name>A0A238KTZ3_9RHOB</name>
<evidence type="ECO:0000259" key="1">
    <source>
        <dbReference type="PROSITE" id="PS50043"/>
    </source>
</evidence>
<reference evidence="2 3" key="1">
    <citation type="submission" date="2017-05" db="EMBL/GenBank/DDBJ databases">
        <authorList>
            <person name="Song R."/>
            <person name="Chenine A.L."/>
            <person name="Ruprecht R.M."/>
        </authorList>
    </citation>
    <scope>NUCLEOTIDE SEQUENCE [LARGE SCALE GENOMIC DNA]</scope>
    <source>
        <strain evidence="2 3">CECT 8663</strain>
    </source>
</reference>
<gene>
    <name evidence="2" type="ORF">PEV8663_03205</name>
</gene>